<evidence type="ECO:0000256" key="3">
    <source>
        <dbReference type="ARBA" id="ARBA00022692"/>
    </source>
</evidence>
<dbReference type="Proteomes" id="UP000242329">
    <property type="component" value="Unassembled WGS sequence"/>
</dbReference>
<keyword evidence="3 6" id="KW-0812">Transmembrane</keyword>
<keyword evidence="4 7" id="KW-1133">Transmembrane helix</keyword>
<dbReference type="InterPro" id="IPR018393">
    <property type="entry name" value="NADHpl_OxRdtase_5_subgr"/>
</dbReference>
<reference evidence="11" key="1">
    <citation type="submission" date="2016-11" db="EMBL/GenBank/DDBJ databases">
        <authorList>
            <person name="Varghese N."/>
            <person name="Submissions S."/>
        </authorList>
    </citation>
    <scope>NUCLEOTIDE SEQUENCE [LARGE SCALE GENOMIC DNA]</scope>
    <source>
        <strain evidence="11">DSM 11003</strain>
    </source>
</reference>
<dbReference type="PANTHER" id="PTHR42829:SF2">
    <property type="entry name" value="NADH-UBIQUINONE OXIDOREDUCTASE CHAIN 5"/>
    <property type="match status" value="1"/>
</dbReference>
<dbReference type="GO" id="GO:0015990">
    <property type="term" value="P:electron transport coupled proton transport"/>
    <property type="evidence" value="ECO:0007669"/>
    <property type="project" value="TreeGrafter"/>
</dbReference>
<evidence type="ECO:0000313" key="11">
    <source>
        <dbReference type="Proteomes" id="UP000242329"/>
    </source>
</evidence>
<gene>
    <name evidence="10" type="ORF">SAMN02745221_01366</name>
</gene>
<feature type="transmembrane region" description="Helical" evidence="7">
    <location>
        <begin position="143"/>
        <end position="162"/>
    </location>
</feature>
<feature type="domain" description="NADH:quinone oxidoreductase/Mrp antiporter transmembrane" evidence="8">
    <location>
        <begin position="137"/>
        <end position="426"/>
    </location>
</feature>
<evidence type="ECO:0000256" key="7">
    <source>
        <dbReference type="SAM" id="Phobius"/>
    </source>
</evidence>
<dbReference type="OrthoDB" id="9807568at2"/>
<dbReference type="Pfam" id="PF00662">
    <property type="entry name" value="Proton_antipo_N"/>
    <property type="match status" value="1"/>
</dbReference>
<feature type="transmembrane region" description="Helical" evidence="7">
    <location>
        <begin position="605"/>
        <end position="628"/>
    </location>
</feature>
<dbReference type="PRINTS" id="PR01435">
    <property type="entry name" value="NPOXDRDTASE5"/>
</dbReference>
<evidence type="ECO:0000256" key="5">
    <source>
        <dbReference type="ARBA" id="ARBA00023136"/>
    </source>
</evidence>
<feature type="transmembrane region" description="Helical" evidence="7">
    <location>
        <begin position="34"/>
        <end position="57"/>
    </location>
</feature>
<name>A0A1M5P5Q3_9FIRM</name>
<feature type="transmembrane region" description="Helical" evidence="7">
    <location>
        <begin position="501"/>
        <end position="522"/>
    </location>
</feature>
<feature type="transmembrane region" description="Helical" evidence="7">
    <location>
        <begin position="214"/>
        <end position="230"/>
    </location>
</feature>
<dbReference type="AlphaFoldDB" id="A0A1M5P5Q3"/>
<dbReference type="RefSeq" id="WP_073091954.1">
    <property type="nucleotide sequence ID" value="NZ_FQWY01000020.1"/>
</dbReference>
<feature type="transmembrane region" description="Helical" evidence="7">
    <location>
        <begin position="378"/>
        <end position="395"/>
    </location>
</feature>
<dbReference type="STRING" id="1123382.SAMN02745221_01366"/>
<dbReference type="EMBL" id="FQWY01000020">
    <property type="protein sequence ID" value="SHG96533.1"/>
    <property type="molecule type" value="Genomic_DNA"/>
</dbReference>
<dbReference type="InterPro" id="IPR001750">
    <property type="entry name" value="ND/Mrp_TM"/>
</dbReference>
<dbReference type="GO" id="GO:0003954">
    <property type="term" value="F:NADH dehydrogenase activity"/>
    <property type="evidence" value="ECO:0007669"/>
    <property type="project" value="TreeGrafter"/>
</dbReference>
<feature type="transmembrane region" description="Helical" evidence="7">
    <location>
        <begin position="183"/>
        <end position="202"/>
    </location>
</feature>
<evidence type="ECO:0000256" key="1">
    <source>
        <dbReference type="ARBA" id="ARBA00004127"/>
    </source>
</evidence>
<feature type="transmembrane region" description="Helical" evidence="7">
    <location>
        <begin position="6"/>
        <end position="27"/>
    </location>
</feature>
<evidence type="ECO:0000259" key="8">
    <source>
        <dbReference type="Pfam" id="PF00361"/>
    </source>
</evidence>
<evidence type="ECO:0000313" key="10">
    <source>
        <dbReference type="EMBL" id="SHG96533.1"/>
    </source>
</evidence>
<feature type="transmembrane region" description="Helical" evidence="7">
    <location>
        <begin position="309"/>
        <end position="335"/>
    </location>
</feature>
<dbReference type="Pfam" id="PF00361">
    <property type="entry name" value="Proton_antipo_M"/>
    <property type="match status" value="1"/>
</dbReference>
<feature type="domain" description="NADH-Ubiquinone oxidoreductase (complex I) chain 5 N-terminal" evidence="9">
    <location>
        <begin position="71"/>
        <end position="121"/>
    </location>
</feature>
<dbReference type="GO" id="GO:0008137">
    <property type="term" value="F:NADH dehydrogenase (ubiquinone) activity"/>
    <property type="evidence" value="ECO:0007669"/>
    <property type="project" value="InterPro"/>
</dbReference>
<feature type="transmembrane region" description="Helical" evidence="7">
    <location>
        <begin position="251"/>
        <end position="275"/>
    </location>
</feature>
<feature type="transmembrane region" description="Helical" evidence="7">
    <location>
        <begin position="77"/>
        <end position="106"/>
    </location>
</feature>
<dbReference type="InterPro" id="IPR001516">
    <property type="entry name" value="Proton_antipo_N"/>
</dbReference>
<dbReference type="PRINTS" id="PR01434">
    <property type="entry name" value="NADHDHGNASE5"/>
</dbReference>
<feature type="transmembrane region" description="Helical" evidence="7">
    <location>
        <begin position="415"/>
        <end position="435"/>
    </location>
</feature>
<keyword evidence="5 7" id="KW-0472">Membrane</keyword>
<evidence type="ECO:0000256" key="2">
    <source>
        <dbReference type="ARBA" id="ARBA00008483"/>
    </source>
</evidence>
<feature type="transmembrane region" description="Helical" evidence="7">
    <location>
        <begin position="118"/>
        <end position="137"/>
    </location>
</feature>
<dbReference type="GO" id="GO:0012505">
    <property type="term" value="C:endomembrane system"/>
    <property type="evidence" value="ECO:0007669"/>
    <property type="project" value="UniProtKB-SubCell"/>
</dbReference>
<evidence type="ECO:0000256" key="6">
    <source>
        <dbReference type="RuleBase" id="RU000320"/>
    </source>
</evidence>
<dbReference type="Gene3D" id="1.20.5.2700">
    <property type="match status" value="1"/>
</dbReference>
<evidence type="ECO:0000259" key="9">
    <source>
        <dbReference type="Pfam" id="PF00662"/>
    </source>
</evidence>
<comment type="similarity">
    <text evidence="2">Belongs to the CPA3 antiporters (TC 2.A.63) subunit A family.</text>
</comment>
<dbReference type="NCBIfam" id="NF005141">
    <property type="entry name" value="PRK06590.1"/>
    <property type="match status" value="1"/>
</dbReference>
<organism evidence="10 11">
    <name type="scientific">Thermosyntropha lipolytica DSM 11003</name>
    <dbReference type="NCBI Taxonomy" id="1123382"/>
    <lineage>
        <taxon>Bacteria</taxon>
        <taxon>Bacillati</taxon>
        <taxon>Bacillota</taxon>
        <taxon>Clostridia</taxon>
        <taxon>Eubacteriales</taxon>
        <taxon>Syntrophomonadaceae</taxon>
        <taxon>Thermosyntropha</taxon>
    </lineage>
</organism>
<dbReference type="PANTHER" id="PTHR42829">
    <property type="entry name" value="NADH-UBIQUINONE OXIDOREDUCTASE CHAIN 5"/>
    <property type="match status" value="1"/>
</dbReference>
<feature type="transmembrane region" description="Helical" evidence="7">
    <location>
        <begin position="456"/>
        <end position="481"/>
    </location>
</feature>
<keyword evidence="11" id="KW-1185">Reference proteome</keyword>
<feature type="transmembrane region" description="Helical" evidence="7">
    <location>
        <begin position="281"/>
        <end position="302"/>
    </location>
</feature>
<feature type="transmembrane region" description="Helical" evidence="7">
    <location>
        <begin position="341"/>
        <end position="358"/>
    </location>
</feature>
<dbReference type="GO" id="GO:0016020">
    <property type="term" value="C:membrane"/>
    <property type="evidence" value="ECO:0007669"/>
    <property type="project" value="UniProtKB-SubCell"/>
</dbReference>
<accession>A0A1M5P5Q3</accession>
<dbReference type="NCBIfam" id="TIGR01974">
    <property type="entry name" value="NDH_I_L"/>
    <property type="match status" value="1"/>
</dbReference>
<comment type="subcellular location">
    <subcellularLocation>
        <location evidence="1">Endomembrane system</location>
        <topology evidence="1">Multi-pass membrane protein</topology>
    </subcellularLocation>
    <subcellularLocation>
        <location evidence="6">Membrane</location>
        <topology evidence="6">Multi-pass membrane protein</topology>
    </subcellularLocation>
</comment>
<dbReference type="InterPro" id="IPR003945">
    <property type="entry name" value="NU5C-like"/>
</dbReference>
<protein>
    <submittedName>
        <fullName evidence="10">NADH dehydrogenase subunit L</fullName>
    </submittedName>
</protein>
<dbReference type="GO" id="GO:0042773">
    <property type="term" value="P:ATP synthesis coupled electron transport"/>
    <property type="evidence" value="ECO:0007669"/>
    <property type="project" value="InterPro"/>
</dbReference>
<proteinExistence type="inferred from homology"/>
<sequence>MFEWTLQHIWLIPLMPLLVFALIGLFLHKWPGISAAISIISIATGLALSVVTLIGMLKGGQPLHYEISFPWLKMPGLTVEMGLLVDGLTVVMLFIVTLVAFLVQVYSLGYMEGDPGFASYYAYQSLFAAAMLGLVAANNFGQMFVFWELVGLASYLLIGFWFGKNSAREAAKKAFITNRVGDFGFLLGILFVQIIFGTLNFGELSPQVADYTNTALLVTVTLLLLAGPVGKSAQFPLHVWLPDAMEGPTPVSALIHAATMVAAGVYLIARAFFIFSATPEAMQVIAFIGGFTALFAALIAVTQYDIKRILAYSTLSQLGYMVMAMGLGAMTAGMFHLTTHAFFKALLFLGAGSVIYALHHEQDIRNMGGLSRKMPVTTWTFVIGALALAGIPPLAGFWSKDEILLSAYAGGYTGFYVLGLLVAFLTAFYMFRLIFTAFFGESHARGHHHAEVKESPLVMTIPLIILALMSVVAGFIGAPFTGNPFGHFVHYAGETHHEPEMVVAVTSALIGVLGIIAAYLVYARKMVSTARVKERLSGVYTLVYNKFYIDEIYLWFIKIFVDGTARLMFWIDINIINRLVDLSAEITGALGKALRYTEDGQVQTYAYYMLGGIIILSAAVLLAGLGIMR</sequence>
<evidence type="ECO:0000256" key="4">
    <source>
        <dbReference type="ARBA" id="ARBA00022989"/>
    </source>
</evidence>